<dbReference type="AlphaFoldDB" id="A0AAE9YXH3"/>
<accession>A0AAE9YXH3</accession>
<reference evidence="2 3" key="2">
    <citation type="journal article" date="2022" name="Mar. Drugs">
        <title>Bioassay-Guided Fractionation Leads to the Detection of Cholic Acid Generated by the Rare Thalassomonas sp.</title>
        <authorList>
            <person name="Pheiffer F."/>
            <person name="Schneider Y.K."/>
            <person name="Hansen E.H."/>
            <person name="Andersen J.H."/>
            <person name="Isaksson J."/>
            <person name="Busche T."/>
            <person name="R C."/>
            <person name="Kalinowski J."/>
            <person name="Zyl L.V."/>
            <person name="Trindade M."/>
        </authorList>
    </citation>
    <scope>NUCLEOTIDE SEQUENCE [LARGE SCALE GENOMIC DNA]</scope>
    <source>
        <strain evidence="2 3">A5K-106</strain>
    </source>
</reference>
<dbReference type="RefSeq" id="WP_044831073.1">
    <property type="nucleotide sequence ID" value="NZ_CP059736.1"/>
</dbReference>
<evidence type="ECO:0008006" key="4">
    <source>
        <dbReference type="Google" id="ProtNLM"/>
    </source>
</evidence>
<feature type="compositionally biased region" description="Polar residues" evidence="1">
    <location>
        <begin position="17"/>
        <end position="30"/>
    </location>
</feature>
<sequence length="174" mass="19031">METAAISANRPPADGQRIQTYQPFDNNRAPTSLPPSADPQALLVFEQHMAAPQIQKTGFEALNYDHSGDIDPANCTVGEIRTDSSCQLSDGRDGTAGGNNSILGDNILQSLDSIRNESNERFDSIQAMLDKDDLGTADLLQTQLDIQLWSLHHDVYSKITGTFDRNVDTLLKAQ</sequence>
<dbReference type="KEGG" id="tact:SG35_031200"/>
<proteinExistence type="predicted"/>
<keyword evidence="3" id="KW-1185">Reference proteome</keyword>
<gene>
    <name evidence="2" type="ORF">SG35_031200</name>
</gene>
<dbReference type="EMBL" id="CP059736">
    <property type="protein sequence ID" value="WDE02225.1"/>
    <property type="molecule type" value="Genomic_DNA"/>
</dbReference>
<protein>
    <recommendedName>
        <fullName evidence="4">Type III secretion protein</fullName>
    </recommendedName>
</protein>
<name>A0AAE9YXH3_9GAMM</name>
<reference evidence="2 3" key="1">
    <citation type="journal article" date="2015" name="Genome Announc.">
        <title>Draft Genome Sequences of Marine Isolates of Thalassomonas viridans and Thalassomonas actiniarum.</title>
        <authorList>
            <person name="Olonade I."/>
            <person name="van Zyl L.J."/>
            <person name="Trindade M."/>
        </authorList>
    </citation>
    <scope>NUCLEOTIDE SEQUENCE [LARGE SCALE GENOMIC DNA]</scope>
    <source>
        <strain evidence="2 3">A5K-106</strain>
    </source>
</reference>
<evidence type="ECO:0000256" key="1">
    <source>
        <dbReference type="SAM" id="MobiDB-lite"/>
    </source>
</evidence>
<evidence type="ECO:0000313" key="3">
    <source>
        <dbReference type="Proteomes" id="UP000032568"/>
    </source>
</evidence>
<evidence type="ECO:0000313" key="2">
    <source>
        <dbReference type="EMBL" id="WDE02225.1"/>
    </source>
</evidence>
<dbReference type="Proteomes" id="UP000032568">
    <property type="component" value="Chromosome pTact"/>
</dbReference>
<feature type="region of interest" description="Disordered" evidence="1">
    <location>
        <begin position="1"/>
        <end position="33"/>
    </location>
</feature>
<organism evidence="2 3">
    <name type="scientific">Thalassomonas actiniarum</name>
    <dbReference type="NCBI Taxonomy" id="485447"/>
    <lineage>
        <taxon>Bacteria</taxon>
        <taxon>Pseudomonadati</taxon>
        <taxon>Pseudomonadota</taxon>
        <taxon>Gammaproteobacteria</taxon>
        <taxon>Alteromonadales</taxon>
        <taxon>Colwelliaceae</taxon>
        <taxon>Thalassomonas</taxon>
    </lineage>
</organism>